<dbReference type="EMBL" id="JWZX01000746">
    <property type="protein sequence ID" value="KOO35799.1"/>
    <property type="molecule type" value="Genomic_DNA"/>
</dbReference>
<evidence type="ECO:0000313" key="4">
    <source>
        <dbReference type="Proteomes" id="UP000037460"/>
    </source>
</evidence>
<keyword evidence="2" id="KW-0560">Oxidoreductase</keyword>
<dbReference type="PANTHER" id="PTHR24320:SF148">
    <property type="entry name" value="NAD(P)-BINDING ROSSMANN-FOLD SUPERFAMILY PROTEIN"/>
    <property type="match status" value="1"/>
</dbReference>
<sequence>MADVKAAAEVLCAAGRKIDWVFLNAGLISGSTLRKTDEGIEETLAVNVCSAYLLARLLVPQLADEARLIFTGSEAGKVVKYTVDLDAMQGEHGMGVAGFIQYAKTKTLMHQIAGALSDKLDALGVKAHPLHRGWISDGDMGQPKDVSQKVIPGAEDPERCAQTWAAIEALVATALGGSENVPPLGK</sequence>
<dbReference type="AlphaFoldDB" id="A0A0M0KAH6"/>
<dbReference type="Proteomes" id="UP000037460">
    <property type="component" value="Unassembled WGS sequence"/>
</dbReference>
<dbReference type="Pfam" id="PF00106">
    <property type="entry name" value="adh_short"/>
    <property type="match status" value="1"/>
</dbReference>
<dbReference type="InterPro" id="IPR036291">
    <property type="entry name" value="NAD(P)-bd_dom_sf"/>
</dbReference>
<dbReference type="Gene3D" id="3.40.50.720">
    <property type="entry name" value="NAD(P)-binding Rossmann-like Domain"/>
    <property type="match status" value="1"/>
</dbReference>
<dbReference type="GO" id="GO:0016491">
    <property type="term" value="F:oxidoreductase activity"/>
    <property type="evidence" value="ECO:0007669"/>
    <property type="project" value="UniProtKB-KW"/>
</dbReference>
<organism evidence="3 4">
    <name type="scientific">Chrysochromulina tobinii</name>
    <dbReference type="NCBI Taxonomy" id="1460289"/>
    <lineage>
        <taxon>Eukaryota</taxon>
        <taxon>Haptista</taxon>
        <taxon>Haptophyta</taxon>
        <taxon>Prymnesiophyceae</taxon>
        <taxon>Prymnesiales</taxon>
        <taxon>Chrysochromulinaceae</taxon>
        <taxon>Chrysochromulina</taxon>
    </lineage>
</organism>
<evidence type="ECO:0000256" key="2">
    <source>
        <dbReference type="ARBA" id="ARBA00023002"/>
    </source>
</evidence>
<dbReference type="SUPFAM" id="SSF51735">
    <property type="entry name" value="NAD(P)-binding Rossmann-fold domains"/>
    <property type="match status" value="1"/>
</dbReference>
<dbReference type="OrthoDB" id="542013at2759"/>
<dbReference type="PANTHER" id="PTHR24320">
    <property type="entry name" value="RETINOL DEHYDROGENASE"/>
    <property type="match status" value="1"/>
</dbReference>
<name>A0A0M0KAH6_9EUKA</name>
<accession>A0A0M0KAH6</accession>
<reference evidence="4" key="1">
    <citation type="journal article" date="2015" name="PLoS Genet.">
        <title>Genome Sequence and Transcriptome Analyses of Chrysochromulina tobin: Metabolic Tools for Enhanced Algal Fitness in the Prominent Order Prymnesiales (Haptophyceae).</title>
        <authorList>
            <person name="Hovde B.T."/>
            <person name="Deodato C.R."/>
            <person name="Hunsperger H.M."/>
            <person name="Ryken S.A."/>
            <person name="Yost W."/>
            <person name="Jha R.K."/>
            <person name="Patterson J."/>
            <person name="Monnat R.J. Jr."/>
            <person name="Barlow S.B."/>
            <person name="Starkenburg S.R."/>
            <person name="Cattolico R.A."/>
        </authorList>
    </citation>
    <scope>NUCLEOTIDE SEQUENCE</scope>
    <source>
        <strain evidence="4">CCMP291</strain>
    </source>
</reference>
<keyword evidence="4" id="KW-1185">Reference proteome</keyword>
<evidence type="ECO:0000256" key="1">
    <source>
        <dbReference type="ARBA" id="ARBA00006484"/>
    </source>
</evidence>
<gene>
    <name evidence="3" type="ORF">Ctob_012349</name>
</gene>
<protein>
    <submittedName>
        <fullName evidence="3">Protochlorophyllide reductase</fullName>
    </submittedName>
</protein>
<evidence type="ECO:0000313" key="3">
    <source>
        <dbReference type="EMBL" id="KOO35799.1"/>
    </source>
</evidence>
<comment type="caution">
    <text evidence="3">The sequence shown here is derived from an EMBL/GenBank/DDBJ whole genome shotgun (WGS) entry which is preliminary data.</text>
</comment>
<comment type="similarity">
    <text evidence="1">Belongs to the short-chain dehydrogenases/reductases (SDR) family.</text>
</comment>
<dbReference type="InterPro" id="IPR002347">
    <property type="entry name" value="SDR_fam"/>
</dbReference>
<proteinExistence type="inferred from homology"/>